<evidence type="ECO:0000256" key="4">
    <source>
        <dbReference type="ARBA" id="ARBA00023180"/>
    </source>
</evidence>
<dbReference type="InterPro" id="IPR036179">
    <property type="entry name" value="Ig-like_dom_sf"/>
</dbReference>
<dbReference type="Gene3D" id="2.60.40.10">
    <property type="entry name" value="Immunoglobulins"/>
    <property type="match status" value="2"/>
</dbReference>
<dbReference type="InterPro" id="IPR007110">
    <property type="entry name" value="Ig-like_dom"/>
</dbReference>
<dbReference type="GO" id="GO:0098609">
    <property type="term" value="P:cell-cell adhesion"/>
    <property type="evidence" value="ECO:0007669"/>
    <property type="project" value="TreeGrafter"/>
</dbReference>
<keyword evidence="2" id="KW-0472">Membrane</keyword>
<keyword evidence="4" id="KW-0325">Glycoprotein</keyword>
<evidence type="ECO:0000256" key="1">
    <source>
        <dbReference type="ARBA" id="ARBA00004479"/>
    </source>
</evidence>
<evidence type="ECO:0000313" key="8">
    <source>
        <dbReference type="Proteomes" id="UP001445076"/>
    </source>
</evidence>
<evidence type="ECO:0000259" key="6">
    <source>
        <dbReference type="PROSITE" id="PS50835"/>
    </source>
</evidence>
<keyword evidence="8" id="KW-1185">Reference proteome</keyword>
<dbReference type="EMBL" id="JARKIK010000088">
    <property type="protein sequence ID" value="KAK8723588.1"/>
    <property type="molecule type" value="Genomic_DNA"/>
</dbReference>
<evidence type="ECO:0000256" key="2">
    <source>
        <dbReference type="ARBA" id="ARBA00023136"/>
    </source>
</evidence>
<dbReference type="PANTHER" id="PTHR11640:SF31">
    <property type="entry name" value="IRREGULAR CHIASM C-ROUGHEST PROTEIN-RELATED"/>
    <property type="match status" value="1"/>
</dbReference>
<sequence length="200" mass="21133">VTISGASQVEAGGVLNLTCESSDSNPPASLTWTIQGEVLERSKAVVGRDGSGGWVTSSHLTHLTPTPTNLTHLTVECRALNPAIERVVRKVTTVTIIRPAGHPEFECDLSEALLAGTNLDLTCVSVGGHPPPTIRVYKGEEEVATEVSVDVGVARARAEVEVRPSDNGVDVRCEAVNPASPIPLTTSHTLSVLFAPWEVR</sequence>
<feature type="non-terminal residue" evidence="7">
    <location>
        <position position="200"/>
    </location>
</feature>
<name>A0AAW0W2E9_CHEQU</name>
<dbReference type="Pfam" id="PF08205">
    <property type="entry name" value="C2-set_2"/>
    <property type="match status" value="2"/>
</dbReference>
<evidence type="ECO:0000256" key="3">
    <source>
        <dbReference type="ARBA" id="ARBA00023157"/>
    </source>
</evidence>
<feature type="domain" description="Ig-like" evidence="6">
    <location>
        <begin position="1"/>
        <end position="95"/>
    </location>
</feature>
<keyword evidence="5" id="KW-0393">Immunoglobulin domain</keyword>
<reference evidence="7 8" key="1">
    <citation type="journal article" date="2024" name="BMC Genomics">
        <title>Genome assembly of redclaw crayfish (Cherax quadricarinatus) provides insights into its immune adaptation and hypoxia tolerance.</title>
        <authorList>
            <person name="Liu Z."/>
            <person name="Zheng J."/>
            <person name="Li H."/>
            <person name="Fang K."/>
            <person name="Wang S."/>
            <person name="He J."/>
            <person name="Zhou D."/>
            <person name="Weng S."/>
            <person name="Chi M."/>
            <person name="Gu Z."/>
            <person name="He J."/>
            <person name="Li F."/>
            <person name="Wang M."/>
        </authorList>
    </citation>
    <scope>NUCLEOTIDE SEQUENCE [LARGE SCALE GENOMIC DNA]</scope>
    <source>
        <strain evidence="7">ZL_2023a</strain>
    </source>
</reference>
<dbReference type="GO" id="GO:0050839">
    <property type="term" value="F:cell adhesion molecule binding"/>
    <property type="evidence" value="ECO:0007669"/>
    <property type="project" value="TreeGrafter"/>
</dbReference>
<comment type="subcellular location">
    <subcellularLocation>
        <location evidence="1">Membrane</location>
        <topology evidence="1">Single-pass type I membrane protein</topology>
    </subcellularLocation>
</comment>
<dbReference type="GO" id="GO:0005886">
    <property type="term" value="C:plasma membrane"/>
    <property type="evidence" value="ECO:0007669"/>
    <property type="project" value="TreeGrafter"/>
</dbReference>
<dbReference type="Proteomes" id="UP001445076">
    <property type="component" value="Unassembled WGS sequence"/>
</dbReference>
<proteinExistence type="predicted"/>
<dbReference type="PROSITE" id="PS50835">
    <property type="entry name" value="IG_LIKE"/>
    <property type="match status" value="1"/>
</dbReference>
<dbReference type="PANTHER" id="PTHR11640">
    <property type="entry name" value="NEPHRIN"/>
    <property type="match status" value="1"/>
</dbReference>
<dbReference type="InterPro" id="IPR013783">
    <property type="entry name" value="Ig-like_fold"/>
</dbReference>
<keyword evidence="3" id="KW-1015">Disulfide bond</keyword>
<dbReference type="GO" id="GO:0005911">
    <property type="term" value="C:cell-cell junction"/>
    <property type="evidence" value="ECO:0007669"/>
    <property type="project" value="TreeGrafter"/>
</dbReference>
<dbReference type="AlphaFoldDB" id="A0AAW0W2E9"/>
<feature type="non-terminal residue" evidence="7">
    <location>
        <position position="1"/>
    </location>
</feature>
<evidence type="ECO:0000256" key="5">
    <source>
        <dbReference type="ARBA" id="ARBA00023319"/>
    </source>
</evidence>
<organism evidence="7 8">
    <name type="scientific">Cherax quadricarinatus</name>
    <name type="common">Australian red claw crayfish</name>
    <dbReference type="NCBI Taxonomy" id="27406"/>
    <lineage>
        <taxon>Eukaryota</taxon>
        <taxon>Metazoa</taxon>
        <taxon>Ecdysozoa</taxon>
        <taxon>Arthropoda</taxon>
        <taxon>Crustacea</taxon>
        <taxon>Multicrustacea</taxon>
        <taxon>Malacostraca</taxon>
        <taxon>Eumalacostraca</taxon>
        <taxon>Eucarida</taxon>
        <taxon>Decapoda</taxon>
        <taxon>Pleocyemata</taxon>
        <taxon>Astacidea</taxon>
        <taxon>Parastacoidea</taxon>
        <taxon>Parastacidae</taxon>
        <taxon>Cherax</taxon>
    </lineage>
</organism>
<dbReference type="InterPro" id="IPR051275">
    <property type="entry name" value="Cell_adhesion_signaling"/>
</dbReference>
<gene>
    <name evidence="7" type="ORF">OTU49_011451</name>
</gene>
<protein>
    <recommendedName>
        <fullName evidence="6">Ig-like domain-containing protein</fullName>
    </recommendedName>
</protein>
<accession>A0AAW0W2E9</accession>
<dbReference type="InterPro" id="IPR013162">
    <property type="entry name" value="CD80_C2-set"/>
</dbReference>
<comment type="caution">
    <text evidence="7">The sequence shown here is derived from an EMBL/GenBank/DDBJ whole genome shotgun (WGS) entry which is preliminary data.</text>
</comment>
<evidence type="ECO:0000313" key="7">
    <source>
        <dbReference type="EMBL" id="KAK8723588.1"/>
    </source>
</evidence>
<dbReference type="SUPFAM" id="SSF48726">
    <property type="entry name" value="Immunoglobulin"/>
    <property type="match status" value="2"/>
</dbReference>